<feature type="compositionally biased region" description="Low complexity" evidence="2">
    <location>
        <begin position="1655"/>
        <end position="1670"/>
    </location>
</feature>
<dbReference type="Pfam" id="PF07727">
    <property type="entry name" value="RVT_2"/>
    <property type="match status" value="2"/>
</dbReference>
<feature type="compositionally biased region" description="Polar residues" evidence="2">
    <location>
        <begin position="1992"/>
        <end position="2016"/>
    </location>
</feature>
<evidence type="ECO:0000313" key="4">
    <source>
        <dbReference type="EMBL" id="GEU44464.1"/>
    </source>
</evidence>
<feature type="domain" description="Reverse transcriptase Ty1/copia-type" evidence="3">
    <location>
        <begin position="255"/>
        <end position="364"/>
    </location>
</feature>
<feature type="coiled-coil region" evidence="1">
    <location>
        <begin position="765"/>
        <end position="792"/>
    </location>
</feature>
<protein>
    <recommendedName>
        <fullName evidence="3">Reverse transcriptase Ty1/copia-type domain-containing protein</fullName>
    </recommendedName>
</protein>
<gene>
    <name evidence="4" type="ORF">Tci_016442</name>
</gene>
<comment type="caution">
    <text evidence="4">The sequence shown here is derived from an EMBL/GenBank/DDBJ whole genome shotgun (WGS) entry which is preliminary data.</text>
</comment>
<feature type="region of interest" description="Disordered" evidence="2">
    <location>
        <begin position="1140"/>
        <end position="1173"/>
    </location>
</feature>
<feature type="region of interest" description="Disordered" evidence="2">
    <location>
        <begin position="113"/>
        <end position="134"/>
    </location>
</feature>
<dbReference type="PANTHER" id="PTHR11439">
    <property type="entry name" value="GAG-POL-RELATED RETROTRANSPOSON"/>
    <property type="match status" value="1"/>
</dbReference>
<evidence type="ECO:0000256" key="2">
    <source>
        <dbReference type="SAM" id="MobiDB-lite"/>
    </source>
</evidence>
<dbReference type="EMBL" id="BKCJ010001849">
    <property type="protein sequence ID" value="GEU44464.1"/>
    <property type="molecule type" value="Genomic_DNA"/>
</dbReference>
<dbReference type="InterPro" id="IPR013103">
    <property type="entry name" value="RVT_2"/>
</dbReference>
<dbReference type="PANTHER" id="PTHR11439:SF495">
    <property type="entry name" value="REVERSE TRANSCRIPTASE, RNA-DEPENDENT DNA POLYMERASE-RELATED"/>
    <property type="match status" value="1"/>
</dbReference>
<feature type="compositionally biased region" description="Low complexity" evidence="2">
    <location>
        <begin position="1678"/>
        <end position="1688"/>
    </location>
</feature>
<feature type="domain" description="Reverse transcriptase Ty1/copia-type" evidence="3">
    <location>
        <begin position="1316"/>
        <end position="1373"/>
    </location>
</feature>
<feature type="region of interest" description="Disordered" evidence="2">
    <location>
        <begin position="1632"/>
        <end position="1696"/>
    </location>
</feature>
<dbReference type="SUPFAM" id="SSF53098">
    <property type="entry name" value="Ribonuclease H-like"/>
    <property type="match status" value="1"/>
</dbReference>
<feature type="compositionally biased region" description="Pro residues" evidence="2">
    <location>
        <begin position="1644"/>
        <end position="1654"/>
    </location>
</feature>
<accession>A0A6L2K9B1</accession>
<evidence type="ECO:0000259" key="3">
    <source>
        <dbReference type="Pfam" id="PF07727"/>
    </source>
</evidence>
<name>A0A6L2K9B1_TANCI</name>
<dbReference type="InterPro" id="IPR036397">
    <property type="entry name" value="RNaseH_sf"/>
</dbReference>
<dbReference type="CDD" id="cd09272">
    <property type="entry name" value="RNase_HI_RT_Ty1"/>
    <property type="match status" value="1"/>
</dbReference>
<feature type="compositionally biased region" description="Low complexity" evidence="2">
    <location>
        <begin position="120"/>
        <end position="133"/>
    </location>
</feature>
<feature type="compositionally biased region" description="Basic and acidic residues" evidence="2">
    <location>
        <begin position="644"/>
        <end position="663"/>
    </location>
</feature>
<feature type="region of interest" description="Disordered" evidence="2">
    <location>
        <begin position="1962"/>
        <end position="2016"/>
    </location>
</feature>
<feature type="non-terminal residue" evidence="4">
    <location>
        <position position="1"/>
    </location>
</feature>
<sequence length="2016" mass="224807">TPQQNGVAERRNRTLIEAARTMVLVNKSHNKTPYELFNGRSPAIGFLKPFGCHVMILNTLDHLGKFEAKGDEGTKDATSQEVKKDVSSLRYIALPNWVHDALLESYLSKPQDDCSTDVPGSSGNSNSTATSTNPLADQMETLTVETPIPVVSSPVLTACFTDSQEPSSNTKLISKRVANQVETPSLDNILTLTNQFEDILGVTTNLDESNGVEADVSNMETTIKASPTLTLRIHKDHHKRQIIGPMDTLIQTKNKSKEDERGIVIRNKARLVAQGHTQEEGIDYDEVFAPVTRIEAIKLLLAYASFMGFTVYQMDVKSAFLYGTIYEEVYVMQPLGFQDPEFPARVYKVEKAIYGLHQAPRAWAMGELNFFLGLQVLQKEDGIFLSQDKYVGAILKKFGYLDVRSANTPMDKENPWGKDGSGKDVDPYHYRSMIGSLITASRPDIMFAVCAYARHQVTPKECHLYTVKRIFRYLKGHPKLGLCHWMKCDGIVYGIDTSRIEGIHRILMISSRLIPLSEHNVDFHPIVDFVEASPLRIETTEEETKILATVDGILRTVTESSLRRNLKLKDEEGISSLPDAKLFENLTLMGYNISSNQKFTFQKELMDLCTSLQRQQSDLVSKFEAQEVEITMLKARVKLLEDREGVDADRSGDDAPIKGRRLDEGEEAAEKGSNNTEEMIYVLTSMDAATVLSNEVAEVLTGSGSIPTTGPPAAEVSTGSDVVPTAGLIFSTATVVTPYTRRKGKEKMIEFETPKKKKIQDQMDIQMARQLEEEMEREAQRMNEQIARDAEIARIHAEEELQIMIDGLDRSNETVAKYLQEYHEFSTKLPLERRIELISDLVRYQDNYAKVYKYQSQQRKPLTKKQQREFYTSVLRNQAGWKAKDFKGMTLEEIKENFDLVWKQSHNFIPIGSKEEAERFKRKGIRFEHESVKKLKTSEEVKAFDEVPKEKVKEMMQLVPIEEVYVEALQVKHPIIDCIPTASYGVPTGRRSSTASEESSHCQTKRDVTAEKIALLLKSSINCQSKSYDSYAKLVPHVTPYILGITIQFDGKADEGFLVGYSVTSKAFRVFNSRTRIAQETLHINFLENQPNVAGSGPIWLFDIDTLTQSMNYQLVVAGNQPNSSEGNTDADATFVVKGPESKVHVSPSSSAKTKKHNDKTKIEDKRKSHVKLSTGVRNLSEEFEDFSSNSTNGVDTTSTPITAVGLKSTNSTNTYSATGPSNNVVCSNFELGRKSSYVDPSQYPDDPDMSGLEDITYSDDEEDVGAEVDFSNLESSITVSPIPTSRVHKDHPVTQIIGDLSSAPQTRSMTRMVKDQVDLPNGKRAIGSKWVFRNKKDERGIVVRNKARLVAQGHTHEEGIDYEEVFAPIARNKDLGYPDKVYKVVKALYGLHQAPKACQDKYVAKILRKFGLTDEKSASTYIDTEKPLLKDPDGEDVDVHTYSDYARASLDRKSTTGGCQFLGCRLISCNAKKQTIVAISSTEADYIAAASCCAQVLWIQNQLLDYRNEALAIPGQTATELMLFGLTIDVVNLMLLGHKQFWSSVSLKKTNDDVRLQALIDRRKVIITEDTVRQALRLDDADSIDCLHNEEIFAELARMGVGKGFSGVDTLLFDGMLVPHQVQDDVADAAENEDAANEISAAPTPPSPTPATRPQPQQELILSSSKVKSTPPPSPHQSPIAQLSSPLPQQPPSHDAKISMTLLNTLLETCATLTKQEDASKHEGKIIELDAGEDVTLEEVDAEKDTEVEPAEIEEVLEVVTVDKLMTEVVTTATTPIIAAPVPKASAPRRRRRGVIIQDIEEAASLSVQLENEVIEQVKRKEKQDNAVMRYQALKRKLVIEAQARKNMMVYLKNMAGFKMDFFKGVNPPRCDEDRVEMIGIDVLLYPVDEKDGIKYALMVNPTIYVSCIKQFWSSVSLKRTNDVVRLQALIDRRKLIITKDTVRQALRLDDQVQGVVMDAAEDEDDANVISTKPTPPSPTSATTPPPQQELIPSSSKVESTPPSLPHQSSIAQPS</sequence>
<organism evidence="4">
    <name type="scientific">Tanacetum cinerariifolium</name>
    <name type="common">Dalmatian daisy</name>
    <name type="synonym">Chrysanthemum cinerariifolium</name>
    <dbReference type="NCBI Taxonomy" id="118510"/>
    <lineage>
        <taxon>Eukaryota</taxon>
        <taxon>Viridiplantae</taxon>
        <taxon>Streptophyta</taxon>
        <taxon>Embryophyta</taxon>
        <taxon>Tracheophyta</taxon>
        <taxon>Spermatophyta</taxon>
        <taxon>Magnoliopsida</taxon>
        <taxon>eudicotyledons</taxon>
        <taxon>Gunneridae</taxon>
        <taxon>Pentapetalae</taxon>
        <taxon>asterids</taxon>
        <taxon>campanulids</taxon>
        <taxon>Asterales</taxon>
        <taxon>Asteraceae</taxon>
        <taxon>Asteroideae</taxon>
        <taxon>Anthemideae</taxon>
        <taxon>Anthemidinae</taxon>
        <taxon>Tanacetum</taxon>
    </lineage>
</organism>
<evidence type="ECO:0000256" key="1">
    <source>
        <dbReference type="SAM" id="Coils"/>
    </source>
</evidence>
<dbReference type="InterPro" id="IPR012337">
    <property type="entry name" value="RNaseH-like_sf"/>
</dbReference>
<keyword evidence="1" id="KW-0175">Coiled coil</keyword>
<dbReference type="Gene3D" id="3.30.420.10">
    <property type="entry name" value="Ribonuclease H-like superfamily/Ribonuclease H"/>
    <property type="match status" value="1"/>
</dbReference>
<feature type="region of interest" description="Disordered" evidence="2">
    <location>
        <begin position="644"/>
        <end position="673"/>
    </location>
</feature>
<proteinExistence type="predicted"/>
<dbReference type="GO" id="GO:0003676">
    <property type="term" value="F:nucleic acid binding"/>
    <property type="evidence" value="ECO:0007669"/>
    <property type="project" value="InterPro"/>
</dbReference>
<reference evidence="4" key="1">
    <citation type="journal article" date="2019" name="Sci. Rep.">
        <title>Draft genome of Tanacetum cinerariifolium, the natural source of mosquito coil.</title>
        <authorList>
            <person name="Yamashiro T."/>
            <person name="Shiraishi A."/>
            <person name="Satake H."/>
            <person name="Nakayama K."/>
        </authorList>
    </citation>
    <scope>NUCLEOTIDE SEQUENCE</scope>
</reference>
<feature type="compositionally biased region" description="Pro residues" evidence="2">
    <location>
        <begin position="1975"/>
        <end position="1989"/>
    </location>
</feature>